<name>A0AAU8GXU3_9BACT</name>
<dbReference type="EMBL" id="CP144373">
    <property type="protein sequence ID" value="XCH46822.1"/>
    <property type="molecule type" value="Genomic_DNA"/>
</dbReference>
<protein>
    <submittedName>
        <fullName evidence="1">Uncharacterized protein</fullName>
    </submittedName>
</protein>
<reference evidence="1" key="1">
    <citation type="submission" date="2024-01" db="EMBL/GenBank/DDBJ databases">
        <title>The first autotrophic representatives of the genus Thermodesulfovibrio.</title>
        <authorList>
            <person name="Maltseva A.I."/>
            <person name="Elcheninov A.G."/>
            <person name="Kublanov I.V."/>
            <person name="Lebedinsky A.V."/>
            <person name="Frolov E.N."/>
        </authorList>
    </citation>
    <scope>NUCLEOTIDE SEQUENCE</scope>
    <source>
        <strain evidence="1">3907-1M</strain>
    </source>
</reference>
<proteinExistence type="predicted"/>
<accession>A0AAU8GXU3</accession>
<sequence length="55" mass="6536">MGKLSVEVIFDLSRYHNTNENFVFKIVYRKESQNKHGNFDISTLEFVLKEEVNID</sequence>
<gene>
    <name evidence="1" type="ORF">V4D30_00755</name>
</gene>
<dbReference type="RefSeq" id="WP_353684345.1">
    <property type="nucleotide sequence ID" value="NZ_CP144373.1"/>
</dbReference>
<dbReference type="AlphaFoldDB" id="A0AAU8GXU3"/>
<dbReference type="KEGG" id="taut:V4D30_00755"/>
<organism evidence="1">
    <name type="scientific">Thermodesulfovibrio autotrophicus</name>
    <dbReference type="NCBI Taxonomy" id="3118333"/>
    <lineage>
        <taxon>Bacteria</taxon>
        <taxon>Pseudomonadati</taxon>
        <taxon>Nitrospirota</taxon>
        <taxon>Thermodesulfovibrionia</taxon>
        <taxon>Thermodesulfovibrionales</taxon>
        <taxon>Thermodesulfovibrionaceae</taxon>
        <taxon>Thermodesulfovibrio</taxon>
    </lineage>
</organism>
<evidence type="ECO:0000313" key="1">
    <source>
        <dbReference type="EMBL" id="XCH46822.1"/>
    </source>
</evidence>